<feature type="domain" description="Acyl-CoA dehydrogenase/oxidase C-terminal" evidence="7">
    <location>
        <begin position="213"/>
        <end position="368"/>
    </location>
</feature>
<evidence type="ECO:0000259" key="9">
    <source>
        <dbReference type="Pfam" id="PF02771"/>
    </source>
</evidence>
<dbReference type="Gene3D" id="1.20.140.10">
    <property type="entry name" value="Butyryl-CoA Dehydrogenase, subunit A, domain 3"/>
    <property type="match status" value="1"/>
</dbReference>
<dbReference type="InterPro" id="IPR009100">
    <property type="entry name" value="AcylCoA_DH/oxidase_NM_dom_sf"/>
</dbReference>
<keyword evidence="4 6" id="KW-0274">FAD</keyword>
<dbReference type="SUPFAM" id="SSF47203">
    <property type="entry name" value="Acyl-CoA dehydrogenase C-terminal domain-like"/>
    <property type="match status" value="1"/>
</dbReference>
<feature type="domain" description="Acyl-CoA oxidase/dehydrogenase middle" evidence="8">
    <location>
        <begin position="107"/>
        <end position="191"/>
    </location>
</feature>
<reference evidence="10 11" key="1">
    <citation type="journal article" date="2021" name="ACS Chem. Biol.">
        <title>Genomic-Led Discovery of a Novel Glycopeptide Antibiotic by Nonomuraea coxensis DSM 45129.</title>
        <authorList>
            <person name="Yushchuk O."/>
            <person name="Vior N.M."/>
            <person name="Andreo-Vidal A."/>
            <person name="Berini F."/>
            <person name="Ruckert C."/>
            <person name="Busche T."/>
            <person name="Binda E."/>
            <person name="Kalinowski J."/>
            <person name="Truman A.W."/>
            <person name="Marinelli F."/>
        </authorList>
    </citation>
    <scope>NUCLEOTIDE SEQUENCE [LARGE SCALE GENOMIC DNA]</scope>
    <source>
        <strain evidence="10 11">DSM 45129</strain>
    </source>
</reference>
<evidence type="ECO:0000256" key="4">
    <source>
        <dbReference type="ARBA" id="ARBA00022827"/>
    </source>
</evidence>
<dbReference type="InterPro" id="IPR006091">
    <property type="entry name" value="Acyl-CoA_Oxase/DH_mid-dom"/>
</dbReference>
<gene>
    <name evidence="10" type="primary">acdA9</name>
    <name evidence="10" type="ORF">Nocox_34470</name>
</gene>
<keyword evidence="5 6" id="KW-0560">Oxidoreductase</keyword>
<dbReference type="SUPFAM" id="SSF56645">
    <property type="entry name" value="Acyl-CoA dehydrogenase NM domain-like"/>
    <property type="match status" value="1"/>
</dbReference>
<evidence type="ECO:0000256" key="6">
    <source>
        <dbReference type="RuleBase" id="RU362125"/>
    </source>
</evidence>
<dbReference type="EC" id="1.3.99.-" evidence="10"/>
<dbReference type="Proteomes" id="UP000824681">
    <property type="component" value="Chromosome"/>
</dbReference>
<evidence type="ECO:0000256" key="2">
    <source>
        <dbReference type="ARBA" id="ARBA00009347"/>
    </source>
</evidence>
<evidence type="ECO:0000259" key="7">
    <source>
        <dbReference type="Pfam" id="PF00441"/>
    </source>
</evidence>
<comment type="cofactor">
    <cofactor evidence="1 6">
        <name>FAD</name>
        <dbReference type="ChEBI" id="CHEBI:57692"/>
    </cofactor>
</comment>
<dbReference type="Gene3D" id="1.10.540.10">
    <property type="entry name" value="Acyl-CoA dehydrogenase/oxidase, N-terminal domain"/>
    <property type="match status" value="1"/>
</dbReference>
<evidence type="ECO:0000256" key="1">
    <source>
        <dbReference type="ARBA" id="ARBA00001974"/>
    </source>
</evidence>
<dbReference type="InterPro" id="IPR036250">
    <property type="entry name" value="AcylCo_DH-like_C"/>
</dbReference>
<organism evidence="10 11">
    <name type="scientific">Nonomuraea coxensis DSM 45129</name>
    <dbReference type="NCBI Taxonomy" id="1122611"/>
    <lineage>
        <taxon>Bacteria</taxon>
        <taxon>Bacillati</taxon>
        <taxon>Actinomycetota</taxon>
        <taxon>Actinomycetes</taxon>
        <taxon>Streptosporangiales</taxon>
        <taxon>Streptosporangiaceae</taxon>
        <taxon>Nonomuraea</taxon>
    </lineage>
</organism>
<dbReference type="PANTHER" id="PTHR43292">
    <property type="entry name" value="ACYL-COA DEHYDROGENASE"/>
    <property type="match status" value="1"/>
</dbReference>
<dbReference type="Gene3D" id="2.40.110.10">
    <property type="entry name" value="Butyryl-CoA Dehydrogenase, subunit A, domain 2"/>
    <property type="match status" value="1"/>
</dbReference>
<dbReference type="InterPro" id="IPR009075">
    <property type="entry name" value="AcylCo_DH/oxidase_C"/>
</dbReference>
<keyword evidence="11" id="KW-1185">Reference proteome</keyword>
<dbReference type="RefSeq" id="WP_020543876.1">
    <property type="nucleotide sequence ID" value="NZ_CP068985.1"/>
</dbReference>
<dbReference type="Pfam" id="PF00441">
    <property type="entry name" value="Acyl-CoA_dh_1"/>
    <property type="match status" value="1"/>
</dbReference>
<keyword evidence="3 6" id="KW-0285">Flavoprotein</keyword>
<dbReference type="Pfam" id="PF02770">
    <property type="entry name" value="Acyl-CoA_dh_M"/>
    <property type="match status" value="1"/>
</dbReference>
<dbReference type="PANTHER" id="PTHR43292:SF4">
    <property type="entry name" value="ACYL-COA DEHYDROGENASE FADE34"/>
    <property type="match status" value="1"/>
</dbReference>
<accession>A0ABX8UCL8</accession>
<sequence>MNEADIKQRVAEFLAGHDPAGDRLEFLRARFDAGLAWVWFPEGLGGLGASRELQQVVERELADTPQINGGKQGIGLGMAAPTILAFGTEEQKRRFLRPLWTGEEIWCQLFSEPGAGSDLATLATRAVRDGDEWVVDGQKVWTSGAHHARWAILVTRTDPEVPKHRGLTYFVCDMNAPGVEVRPLRQITGEAEFNEVFLTGVRLSDDLRLGEVGDGWRVAQTTLMNERVAIGGAPTRRGGGVMAAVLDAWRERPELRTHDLHQRLLSLWVEAEATRLSGARLREQLAAGQPGPEGSGMKLSFAKLNQALTGFDVEFNRDLGYDDWTFRRSEDVDFFGRGPGYRYLRAKGNSIEGGTSEILRNIVAERVLGLPSEPRVDKDVPWKDLPR</sequence>
<dbReference type="InterPro" id="IPR046373">
    <property type="entry name" value="Acyl-CoA_Oxase/DH_mid-dom_sf"/>
</dbReference>
<dbReference type="Pfam" id="PF02771">
    <property type="entry name" value="Acyl-CoA_dh_N"/>
    <property type="match status" value="1"/>
</dbReference>
<protein>
    <submittedName>
        <fullName evidence="10">Acyl-CoA dehydrogenase</fullName>
        <ecNumber evidence="10">1.3.99.-</ecNumber>
    </submittedName>
</protein>
<dbReference type="InterPro" id="IPR013786">
    <property type="entry name" value="AcylCoA_DH/ox_N"/>
</dbReference>
<evidence type="ECO:0000313" key="11">
    <source>
        <dbReference type="Proteomes" id="UP000824681"/>
    </source>
</evidence>
<comment type="similarity">
    <text evidence="2 6">Belongs to the acyl-CoA dehydrogenase family.</text>
</comment>
<name>A0ABX8UCL8_9ACTN</name>
<evidence type="ECO:0000256" key="3">
    <source>
        <dbReference type="ARBA" id="ARBA00022630"/>
    </source>
</evidence>
<evidence type="ECO:0000259" key="8">
    <source>
        <dbReference type="Pfam" id="PF02770"/>
    </source>
</evidence>
<evidence type="ECO:0000256" key="5">
    <source>
        <dbReference type="ARBA" id="ARBA00023002"/>
    </source>
</evidence>
<evidence type="ECO:0000313" key="10">
    <source>
        <dbReference type="EMBL" id="QYC44459.1"/>
    </source>
</evidence>
<proteinExistence type="inferred from homology"/>
<dbReference type="GO" id="GO:0016491">
    <property type="term" value="F:oxidoreductase activity"/>
    <property type="evidence" value="ECO:0007669"/>
    <property type="project" value="UniProtKB-KW"/>
</dbReference>
<feature type="domain" description="Acyl-CoA dehydrogenase/oxidase N-terminal" evidence="9">
    <location>
        <begin position="24"/>
        <end position="103"/>
    </location>
</feature>
<dbReference type="EMBL" id="CP068985">
    <property type="protein sequence ID" value="QYC44459.1"/>
    <property type="molecule type" value="Genomic_DNA"/>
</dbReference>
<dbReference type="InterPro" id="IPR052161">
    <property type="entry name" value="Mycobact_Acyl-CoA_DH"/>
</dbReference>
<dbReference type="InterPro" id="IPR037069">
    <property type="entry name" value="AcylCoA_DH/ox_N_sf"/>
</dbReference>